<evidence type="ECO:0000313" key="2">
    <source>
        <dbReference type="EMBL" id="PPB80036.1"/>
    </source>
</evidence>
<comment type="caution">
    <text evidence="2">The sequence shown here is derived from an EMBL/GenBank/DDBJ whole genome shotgun (WGS) entry which is preliminary data.</text>
</comment>
<protein>
    <submittedName>
        <fullName evidence="2">Lamin tail-like protein</fullName>
    </submittedName>
</protein>
<dbReference type="SUPFAM" id="SSF51294">
    <property type="entry name" value="Hedgehog/intein (Hint) domain"/>
    <property type="match status" value="1"/>
</dbReference>
<evidence type="ECO:0000313" key="3">
    <source>
        <dbReference type="Proteomes" id="UP000239736"/>
    </source>
</evidence>
<sequence length="394" mass="42144">MADTLRGGIVINEMLVDPNGGAFNFDADGNGTAAATDEFVELANISNTPIDIGGLELWDAGVGKWFTFPAGTILQPGAHALVMTGLQPGGSLPQGGPNDLAFDAGRGSALINNGGDNAVVYDPVADAYIQATFNGDALDDPPTQYPGFSSTATRVGAGEDMGNDTDGQSVQRYNDTADTFVTGTPTPADHNICFVVGTLIATPDGQRKVEELRPGDLVCTIDHGAQPVIWAWSTQLSVKAMCDDPRQAPLRIAAGAFGAGFPRRDLWVSRQHRVIMAGPIVRRMYGVDEVLVAAHRLTALPGIVAETPAKPVNYVHILLRRHEILLAEGLPVESLYLGDEARAAIPLRDRMEIQKRLGSPLDTCWQPARPLAEGRRAKNLVMRHLVNRKMPVCV</sequence>
<dbReference type="SUPFAM" id="SSF74853">
    <property type="entry name" value="Lamin A/C globular tail domain"/>
    <property type="match status" value="1"/>
</dbReference>
<dbReference type="InterPro" id="IPR036415">
    <property type="entry name" value="Lamin_tail_dom_sf"/>
</dbReference>
<organism evidence="2 3">
    <name type="scientific">Albidovulum inexpectatum</name>
    <dbReference type="NCBI Taxonomy" id="196587"/>
    <lineage>
        <taxon>Bacteria</taxon>
        <taxon>Pseudomonadati</taxon>
        <taxon>Pseudomonadota</taxon>
        <taxon>Alphaproteobacteria</taxon>
        <taxon>Rhodobacterales</taxon>
        <taxon>Paracoccaceae</taxon>
        <taxon>Albidovulum</taxon>
    </lineage>
</organism>
<dbReference type="PROSITE" id="PS51841">
    <property type="entry name" value="LTD"/>
    <property type="match status" value="1"/>
</dbReference>
<dbReference type="Gene3D" id="2.60.40.1260">
    <property type="entry name" value="Lamin Tail domain"/>
    <property type="match status" value="1"/>
</dbReference>
<feature type="domain" description="LTD" evidence="1">
    <location>
        <begin position="1"/>
        <end position="132"/>
    </location>
</feature>
<evidence type="ECO:0000259" key="1">
    <source>
        <dbReference type="PROSITE" id="PS51841"/>
    </source>
</evidence>
<dbReference type="Pfam" id="PF13403">
    <property type="entry name" value="Hint_2"/>
    <property type="match status" value="1"/>
</dbReference>
<dbReference type="RefSeq" id="WP_104071828.1">
    <property type="nucleotide sequence ID" value="NZ_PRDS01000007.1"/>
</dbReference>
<proteinExistence type="predicted"/>
<dbReference type="AlphaFoldDB" id="A0A2S5JEU8"/>
<dbReference type="Gene3D" id="2.170.16.10">
    <property type="entry name" value="Hedgehog/Intein (Hint) domain"/>
    <property type="match status" value="1"/>
</dbReference>
<dbReference type="InterPro" id="IPR036844">
    <property type="entry name" value="Hint_dom_sf"/>
</dbReference>
<keyword evidence="3" id="KW-1185">Reference proteome</keyword>
<dbReference type="OrthoDB" id="7795520at2"/>
<gene>
    <name evidence="2" type="ORF">LV82_02319</name>
</gene>
<dbReference type="Pfam" id="PF00932">
    <property type="entry name" value="LTD"/>
    <property type="match status" value="1"/>
</dbReference>
<dbReference type="InterPro" id="IPR001322">
    <property type="entry name" value="Lamin_tail_dom"/>
</dbReference>
<accession>A0A2S5JEU8</accession>
<dbReference type="EMBL" id="PRDS01000007">
    <property type="protein sequence ID" value="PPB80036.1"/>
    <property type="molecule type" value="Genomic_DNA"/>
</dbReference>
<dbReference type="Proteomes" id="UP000239736">
    <property type="component" value="Unassembled WGS sequence"/>
</dbReference>
<reference evidence="2 3" key="1">
    <citation type="submission" date="2018-01" db="EMBL/GenBank/DDBJ databases">
        <title>Genomic Encyclopedia of Archaeal and Bacterial Type Strains, Phase II (KMG-II): from individual species to whole genera.</title>
        <authorList>
            <person name="Goeker M."/>
        </authorList>
    </citation>
    <scope>NUCLEOTIDE SEQUENCE [LARGE SCALE GENOMIC DNA]</scope>
    <source>
        <strain evidence="2 3">DSM 12048</strain>
    </source>
</reference>
<name>A0A2S5JEU8_9RHOB</name>
<dbReference type="InterPro" id="IPR028992">
    <property type="entry name" value="Hedgehog/Intein_dom"/>
</dbReference>